<dbReference type="SMART" id="SM00409">
    <property type="entry name" value="IG"/>
    <property type="match status" value="4"/>
</dbReference>
<gene>
    <name evidence="7" type="ORF">CAMP_LOCUS18938</name>
</gene>
<dbReference type="GO" id="GO:0030424">
    <property type="term" value="C:axon"/>
    <property type="evidence" value="ECO:0007669"/>
    <property type="project" value="TreeGrafter"/>
</dbReference>
<dbReference type="GO" id="GO:0007156">
    <property type="term" value="P:homophilic cell adhesion via plasma membrane adhesion molecules"/>
    <property type="evidence" value="ECO:0007669"/>
    <property type="project" value="TreeGrafter"/>
</dbReference>
<feature type="domain" description="Ig-like" evidence="5">
    <location>
        <begin position="139"/>
        <end position="225"/>
    </location>
</feature>
<feature type="domain" description="Ig-like" evidence="5">
    <location>
        <begin position="320"/>
        <end position="392"/>
    </location>
</feature>
<evidence type="ECO:0000259" key="5">
    <source>
        <dbReference type="PROSITE" id="PS50835"/>
    </source>
</evidence>
<dbReference type="GO" id="GO:0098632">
    <property type="term" value="F:cell-cell adhesion mediator activity"/>
    <property type="evidence" value="ECO:0007669"/>
    <property type="project" value="TreeGrafter"/>
</dbReference>
<dbReference type="PROSITE" id="PS50853">
    <property type="entry name" value="FN3"/>
    <property type="match status" value="1"/>
</dbReference>
<keyword evidence="8" id="KW-1185">Reference proteome</keyword>
<keyword evidence="4" id="KW-0472">Membrane</keyword>
<protein>
    <submittedName>
        <fullName evidence="7">Uncharacterized protein</fullName>
    </submittedName>
</protein>
<evidence type="ECO:0000256" key="4">
    <source>
        <dbReference type="SAM" id="Phobius"/>
    </source>
</evidence>
<comment type="caution">
    <text evidence="7">The sequence shown here is derived from an EMBL/GenBank/DDBJ whole genome shotgun (WGS) entry which is preliminary data.</text>
</comment>
<feature type="compositionally biased region" description="Polar residues" evidence="3">
    <location>
        <begin position="635"/>
        <end position="645"/>
    </location>
</feature>
<evidence type="ECO:0000256" key="1">
    <source>
        <dbReference type="ARBA" id="ARBA00022737"/>
    </source>
</evidence>
<dbReference type="InterPro" id="IPR003961">
    <property type="entry name" value="FN3_dom"/>
</dbReference>
<dbReference type="GO" id="GO:0070593">
    <property type="term" value="P:dendrite self-avoidance"/>
    <property type="evidence" value="ECO:0007669"/>
    <property type="project" value="TreeGrafter"/>
</dbReference>
<dbReference type="InterPro" id="IPR036179">
    <property type="entry name" value="Ig-like_dom_sf"/>
</dbReference>
<dbReference type="SUPFAM" id="SSF48726">
    <property type="entry name" value="Immunoglobulin"/>
    <property type="match status" value="4"/>
</dbReference>
<keyword evidence="4" id="KW-0812">Transmembrane</keyword>
<dbReference type="PANTHER" id="PTHR10075:SF100">
    <property type="entry name" value="FASCICLIN-2"/>
    <property type="match status" value="1"/>
</dbReference>
<feature type="transmembrane region" description="Helical" evidence="4">
    <location>
        <begin position="586"/>
        <end position="610"/>
    </location>
</feature>
<evidence type="ECO:0000313" key="7">
    <source>
        <dbReference type="EMBL" id="CAI5456301.1"/>
    </source>
</evidence>
<dbReference type="GO" id="GO:0007411">
    <property type="term" value="P:axon guidance"/>
    <property type="evidence" value="ECO:0007669"/>
    <property type="project" value="TreeGrafter"/>
</dbReference>
<dbReference type="AlphaFoldDB" id="A0A9P1J4B8"/>
<keyword evidence="1" id="KW-0677">Repeat</keyword>
<feature type="domain" description="Ig-like" evidence="5">
    <location>
        <begin position="233"/>
        <end position="315"/>
    </location>
</feature>
<accession>A0A9P1J4B8</accession>
<dbReference type="SMART" id="SM00060">
    <property type="entry name" value="FN3"/>
    <property type="match status" value="1"/>
</dbReference>
<dbReference type="OrthoDB" id="6612025at2759"/>
<organism evidence="7 8">
    <name type="scientific">Caenorhabditis angaria</name>
    <dbReference type="NCBI Taxonomy" id="860376"/>
    <lineage>
        <taxon>Eukaryota</taxon>
        <taxon>Metazoa</taxon>
        <taxon>Ecdysozoa</taxon>
        <taxon>Nematoda</taxon>
        <taxon>Chromadorea</taxon>
        <taxon>Rhabditida</taxon>
        <taxon>Rhabditina</taxon>
        <taxon>Rhabditomorpha</taxon>
        <taxon>Rhabditoidea</taxon>
        <taxon>Rhabditidae</taxon>
        <taxon>Peloderinae</taxon>
        <taxon>Caenorhabditis</taxon>
    </lineage>
</organism>
<dbReference type="EMBL" id="CANHGI010000006">
    <property type="protein sequence ID" value="CAI5456301.1"/>
    <property type="molecule type" value="Genomic_DNA"/>
</dbReference>
<dbReference type="InterPro" id="IPR007110">
    <property type="entry name" value="Ig-like_dom"/>
</dbReference>
<dbReference type="Gene3D" id="2.60.40.10">
    <property type="entry name" value="Immunoglobulins"/>
    <property type="match status" value="5"/>
</dbReference>
<evidence type="ECO:0000313" key="8">
    <source>
        <dbReference type="Proteomes" id="UP001152747"/>
    </source>
</evidence>
<proteinExistence type="predicted"/>
<evidence type="ECO:0000256" key="2">
    <source>
        <dbReference type="ARBA" id="ARBA00023319"/>
    </source>
</evidence>
<dbReference type="SUPFAM" id="SSF49265">
    <property type="entry name" value="Fibronectin type III"/>
    <property type="match status" value="1"/>
</dbReference>
<evidence type="ECO:0000256" key="3">
    <source>
        <dbReference type="SAM" id="MobiDB-lite"/>
    </source>
</evidence>
<dbReference type="InterPro" id="IPR013783">
    <property type="entry name" value="Ig-like_fold"/>
</dbReference>
<dbReference type="CDD" id="cd00063">
    <property type="entry name" value="FN3"/>
    <property type="match status" value="1"/>
</dbReference>
<keyword evidence="2" id="KW-0393">Immunoglobulin domain</keyword>
<reference evidence="7" key="1">
    <citation type="submission" date="2022-11" db="EMBL/GenBank/DDBJ databases">
        <authorList>
            <person name="Kikuchi T."/>
        </authorList>
    </citation>
    <scope>NUCLEOTIDE SEQUENCE</scope>
    <source>
        <strain evidence="7">PS1010</strain>
    </source>
</reference>
<evidence type="ECO:0000259" key="6">
    <source>
        <dbReference type="PROSITE" id="PS50853"/>
    </source>
</evidence>
<dbReference type="Pfam" id="PF13927">
    <property type="entry name" value="Ig_3"/>
    <property type="match status" value="4"/>
</dbReference>
<dbReference type="InterPro" id="IPR036116">
    <property type="entry name" value="FN3_sf"/>
</dbReference>
<dbReference type="PANTHER" id="PTHR10075">
    <property type="entry name" value="BASIGIN RELATED"/>
    <property type="match status" value="1"/>
</dbReference>
<feature type="domain" description="Ig-like" evidence="5">
    <location>
        <begin position="55"/>
        <end position="136"/>
    </location>
</feature>
<dbReference type="Proteomes" id="UP001152747">
    <property type="component" value="Unassembled WGS sequence"/>
</dbReference>
<keyword evidence="4" id="KW-1133">Transmembrane helix</keyword>
<dbReference type="PROSITE" id="PS50835">
    <property type="entry name" value="IG_LIKE"/>
    <property type="match status" value="4"/>
</dbReference>
<feature type="region of interest" description="Disordered" evidence="3">
    <location>
        <begin position="617"/>
        <end position="647"/>
    </location>
</feature>
<dbReference type="SMART" id="SM00408">
    <property type="entry name" value="IGc2"/>
    <property type="match status" value="4"/>
</dbReference>
<dbReference type="GO" id="GO:0005886">
    <property type="term" value="C:plasma membrane"/>
    <property type="evidence" value="ECO:0007669"/>
    <property type="project" value="TreeGrafter"/>
</dbReference>
<dbReference type="InterPro" id="IPR003598">
    <property type="entry name" value="Ig_sub2"/>
</dbReference>
<feature type="domain" description="Fibronectin type-III" evidence="6">
    <location>
        <begin position="404"/>
        <end position="497"/>
    </location>
</feature>
<name>A0A9P1J4B8_9PELO</name>
<dbReference type="InterPro" id="IPR003599">
    <property type="entry name" value="Ig_sub"/>
</dbReference>
<sequence length="729" mass="82370">MDECRLARDEKLGLTIHSVNNEDAGIWQCVVTKFSKQPTKPERGTSIKLVVNVSPTITYPEHRQSIYKKHGSDLNLECRAEGAPSPEITWSRNDQIISTSPVLKLSDLSESDKGPYTCLAVNIEGNSTSTFDLKFTKATTLDLIPTNKTVVKGSNVFWHCHANSQPGTIVYSWLYDKKPIKTTSAGLRANIRNGDLSLQDVRKTDTGWYSCEARNQDGETSSTMAFLQVLYSPEPNASHQPVQTIASGKNMTLSCDVSANPPPSVYVWSKNGHFLSSKTEDSIKIINAKPGDNGIYGCQAENIAGKGPIVETHIIVAEPPIFSVHPPAEMKVRQGEKLSIPCQGFGDPMPIVYWVRNKKRINHSTLNFKSIDHFDHGLYECIVANSVETIVTKMMLLVESTKPQPSTMVKFTCEGSSTMKISWTPGYNGGYDQTFAIHAQNEMNSQWATIKTSRSDAVLDHLEPFIAYKITIESSNVKGSTNSTTFNRRSCTSLHPPDKVYFCGYNEICWSNSEGASSYRIESLTEPSKNFQQVAEVFENYFRLDEKLPTNRPTMFRIRSIRPTYPPSEPSNQLTFGQSEQIKLPLIMLMSVFGIFALFILVIFVWKCIVKRNKNKKKKRKPSSTDSREYGKFTYGSSSSSQPGTETYYEPSIRLLDENSEWRAPPREMEPVCVRYPSFLEYDDDIGDENPIDDMFRDRYILSVQDPSPQLYQDLRLERLRREYKQSQI</sequence>